<dbReference type="Gene3D" id="1.25.40.10">
    <property type="entry name" value="Tetratricopeptide repeat domain"/>
    <property type="match status" value="5"/>
</dbReference>
<dbReference type="InterPro" id="IPR046848">
    <property type="entry name" value="E_motif"/>
</dbReference>
<proteinExistence type="predicted"/>
<evidence type="ECO:0000313" key="4">
    <source>
        <dbReference type="Proteomes" id="UP000655225"/>
    </source>
</evidence>
<evidence type="ECO:0000256" key="2">
    <source>
        <dbReference type="PROSITE-ProRule" id="PRU00708"/>
    </source>
</evidence>
<dbReference type="FunFam" id="1.25.40.10:FF:000285">
    <property type="entry name" value="Pentatricopeptide repeat-containing protein, chloroplastic"/>
    <property type="match status" value="1"/>
</dbReference>
<evidence type="ECO:0000313" key="3">
    <source>
        <dbReference type="EMBL" id="KAF8388391.1"/>
    </source>
</evidence>
<dbReference type="Pfam" id="PF20431">
    <property type="entry name" value="E_motif"/>
    <property type="match status" value="1"/>
</dbReference>
<feature type="repeat" description="PPR" evidence="2">
    <location>
        <begin position="49"/>
        <end position="83"/>
    </location>
</feature>
<name>A0A834YJU0_TETSI</name>
<feature type="repeat" description="PPR" evidence="2">
    <location>
        <begin position="577"/>
        <end position="611"/>
    </location>
</feature>
<dbReference type="InterPro" id="IPR002885">
    <property type="entry name" value="PPR_rpt"/>
</dbReference>
<dbReference type="EMBL" id="JABCRI010000020">
    <property type="protein sequence ID" value="KAF8388391.1"/>
    <property type="molecule type" value="Genomic_DNA"/>
</dbReference>
<feature type="repeat" description="PPR" evidence="2">
    <location>
        <begin position="367"/>
        <end position="401"/>
    </location>
</feature>
<sequence>MKWHARFVKLGLDTNPIAATRLLKAYVLSQTPNSLSHAHQLFDQIPFKDTVLWTSIISSYSRAGNPYKALQLFSHMLHQPHPTQQPNHFVYATVARACASPTAEYIQFGKTAHARVIKTGFMPNNVVVETAFQDMYAKCGVIECSRRLFDEMSQRNLISWNAMIAGYVHNGMEIHGLELFYRMKCLEFYIPDEFSVATALAACAWINDLKSGLQVHGYLIVTGYESACVNAVCNMYFRCGEVCFAERVLKGREESAILKLIMIKGYVFNGRYHDAVGYMARENNITDIIKVDYSVIVPVLTACTNLSLLGVGKQVHGLLITLLNFHQDSHSEEDVAIIGSALIDMYCKCTSVIEARRVFDNLLPARHVSHWNSMITGYIYNGLLEDASACFKEMPERNVVSWTTMISGYVHYRLPREGLNLLAKMYRNEDGLMAQGNCFTFATGLEACSLLTALEIGKQIHAKLIRTVMNADISNVVVGTALVDMYSKSGNLNYAQSVFNRMVERNVVSWTSMITGYAVHGFGSRALEVFEEMMEMGIKPTEVTFVSILAACSHCGLVEEGMQYFKLMREKYRMVPGDYHYTCVIDQLGRAGRLVEAWNLLEEIKGNGHSGEAIWGALLGACRLHGNVEMGSRVAEKMLEKKQQVSETYITLSNVYAAAGMWTEVYRVRERWRREADVVEEPGLSRICIHLGSGIV</sequence>
<dbReference type="GO" id="GO:0009451">
    <property type="term" value="P:RNA modification"/>
    <property type="evidence" value="ECO:0007669"/>
    <property type="project" value="InterPro"/>
</dbReference>
<organism evidence="3 4">
    <name type="scientific">Tetracentron sinense</name>
    <name type="common">Spur-leaf</name>
    <dbReference type="NCBI Taxonomy" id="13715"/>
    <lineage>
        <taxon>Eukaryota</taxon>
        <taxon>Viridiplantae</taxon>
        <taxon>Streptophyta</taxon>
        <taxon>Embryophyta</taxon>
        <taxon>Tracheophyta</taxon>
        <taxon>Spermatophyta</taxon>
        <taxon>Magnoliopsida</taxon>
        <taxon>Trochodendrales</taxon>
        <taxon>Trochodendraceae</taxon>
        <taxon>Tetracentron</taxon>
    </lineage>
</organism>
<dbReference type="InterPro" id="IPR011990">
    <property type="entry name" value="TPR-like_helical_dom_sf"/>
</dbReference>
<dbReference type="OMA" id="MDQTIFV"/>
<gene>
    <name evidence="3" type="ORF">HHK36_027058</name>
</gene>
<dbReference type="PANTHER" id="PTHR47926">
    <property type="entry name" value="PENTATRICOPEPTIDE REPEAT-CONTAINING PROTEIN"/>
    <property type="match status" value="1"/>
</dbReference>
<accession>A0A834YJU0</accession>
<dbReference type="PROSITE" id="PS51375">
    <property type="entry name" value="PPR"/>
    <property type="match status" value="6"/>
</dbReference>
<feature type="repeat" description="PPR" evidence="2">
    <location>
        <begin position="506"/>
        <end position="540"/>
    </location>
</feature>
<feature type="repeat" description="PPR" evidence="2">
    <location>
        <begin position="541"/>
        <end position="571"/>
    </location>
</feature>
<keyword evidence="4" id="KW-1185">Reference proteome</keyword>
<dbReference type="Pfam" id="PF13041">
    <property type="entry name" value="PPR_2"/>
    <property type="match status" value="1"/>
</dbReference>
<dbReference type="Proteomes" id="UP000655225">
    <property type="component" value="Unassembled WGS sequence"/>
</dbReference>
<evidence type="ECO:0000256" key="1">
    <source>
        <dbReference type="ARBA" id="ARBA00022737"/>
    </source>
</evidence>
<dbReference type="NCBIfam" id="TIGR00756">
    <property type="entry name" value="PPR"/>
    <property type="match status" value="6"/>
</dbReference>
<dbReference type="InterPro" id="IPR046960">
    <property type="entry name" value="PPR_At4g14850-like_plant"/>
</dbReference>
<dbReference type="Pfam" id="PF01535">
    <property type="entry name" value="PPR"/>
    <property type="match status" value="6"/>
</dbReference>
<feature type="repeat" description="PPR" evidence="2">
    <location>
        <begin position="156"/>
        <end position="190"/>
    </location>
</feature>
<dbReference type="FunFam" id="1.25.40.10:FF:000090">
    <property type="entry name" value="Pentatricopeptide repeat-containing protein, chloroplastic"/>
    <property type="match status" value="1"/>
</dbReference>
<keyword evidence="1" id="KW-0677">Repeat</keyword>
<reference evidence="3 4" key="1">
    <citation type="submission" date="2020-04" db="EMBL/GenBank/DDBJ databases">
        <title>Plant Genome Project.</title>
        <authorList>
            <person name="Zhang R.-G."/>
        </authorList>
    </citation>
    <scope>NUCLEOTIDE SEQUENCE [LARGE SCALE GENOMIC DNA]</scope>
    <source>
        <strain evidence="3">YNK0</strain>
        <tissue evidence="3">Leaf</tissue>
    </source>
</reference>
<evidence type="ECO:0008006" key="5">
    <source>
        <dbReference type="Google" id="ProtNLM"/>
    </source>
</evidence>
<dbReference type="OrthoDB" id="785790at2759"/>
<dbReference type="GO" id="GO:0003723">
    <property type="term" value="F:RNA binding"/>
    <property type="evidence" value="ECO:0007669"/>
    <property type="project" value="InterPro"/>
</dbReference>
<protein>
    <recommendedName>
        <fullName evidence="5">Pentatricopeptide repeat-containing protein</fullName>
    </recommendedName>
</protein>
<comment type="caution">
    <text evidence="3">The sequence shown here is derived from an EMBL/GenBank/DDBJ whole genome shotgun (WGS) entry which is preliminary data.</text>
</comment>
<dbReference type="PANTHER" id="PTHR47926:SF342">
    <property type="entry name" value="TETRATRICOPEPTIDE-LIKE HELICAL DOMAIN-CONTAINING PROTEIN-RELATED"/>
    <property type="match status" value="1"/>
</dbReference>
<dbReference type="AlphaFoldDB" id="A0A834YJU0"/>